<comment type="similarity">
    <text evidence="7">Belongs to the major facilitator superfamily. Sugar transporter (TC 2.A.1.1) family. Trehalose transporter subfamily.</text>
</comment>
<dbReference type="PRINTS" id="PR00171">
    <property type="entry name" value="SUGRTRNSPORT"/>
</dbReference>
<feature type="transmembrane region" description="Helical" evidence="8">
    <location>
        <begin position="111"/>
        <end position="130"/>
    </location>
</feature>
<evidence type="ECO:0000256" key="8">
    <source>
        <dbReference type="SAM" id="Phobius"/>
    </source>
</evidence>
<comment type="subcellular location">
    <subcellularLocation>
        <location evidence="1">Cell membrane</location>
        <topology evidence="1">Multi-pass membrane protein</topology>
    </subcellularLocation>
</comment>
<feature type="transmembrane region" description="Helical" evidence="8">
    <location>
        <begin position="81"/>
        <end position="99"/>
    </location>
</feature>
<dbReference type="InterPro" id="IPR050549">
    <property type="entry name" value="MFS_Trehalose_Transporter"/>
</dbReference>
<feature type="non-terminal residue" evidence="10">
    <location>
        <position position="488"/>
    </location>
</feature>
<dbReference type="InterPro" id="IPR005828">
    <property type="entry name" value="MFS_sugar_transport-like"/>
</dbReference>
<dbReference type="OrthoDB" id="6339427at2759"/>
<dbReference type="AlphaFoldDB" id="A0A087UQ81"/>
<dbReference type="GO" id="GO:0005886">
    <property type="term" value="C:plasma membrane"/>
    <property type="evidence" value="ECO:0007669"/>
    <property type="project" value="UniProtKB-SubCell"/>
</dbReference>
<keyword evidence="5 8" id="KW-0472">Membrane</keyword>
<dbReference type="PANTHER" id="PTHR48021:SF34">
    <property type="entry name" value="FACILITATED TREHALOSE TRANSPORTER TRET1-2 HOMOLOG-LIKE PROTEIN"/>
    <property type="match status" value="1"/>
</dbReference>
<proteinExistence type="inferred from homology"/>
<feature type="transmembrane region" description="Helical" evidence="8">
    <location>
        <begin position="272"/>
        <end position="297"/>
    </location>
</feature>
<dbReference type="PROSITE" id="PS00216">
    <property type="entry name" value="SUGAR_TRANSPORT_1"/>
    <property type="match status" value="1"/>
</dbReference>
<feature type="transmembrane region" description="Helical" evidence="8">
    <location>
        <begin position="342"/>
        <end position="363"/>
    </location>
</feature>
<dbReference type="Proteomes" id="UP000054359">
    <property type="component" value="Unassembled WGS sequence"/>
</dbReference>
<dbReference type="GO" id="GO:0022857">
    <property type="term" value="F:transmembrane transporter activity"/>
    <property type="evidence" value="ECO:0007669"/>
    <property type="project" value="InterPro"/>
</dbReference>
<dbReference type="InterPro" id="IPR036259">
    <property type="entry name" value="MFS_trans_sf"/>
</dbReference>
<dbReference type="PANTHER" id="PTHR48021">
    <property type="match status" value="1"/>
</dbReference>
<dbReference type="EMBL" id="KK120997">
    <property type="protein sequence ID" value="KFM79520.1"/>
    <property type="molecule type" value="Genomic_DNA"/>
</dbReference>
<evidence type="ECO:0000313" key="10">
    <source>
        <dbReference type="EMBL" id="KFM79520.1"/>
    </source>
</evidence>
<feature type="transmembrane region" description="Helical" evidence="8">
    <location>
        <begin position="445"/>
        <end position="463"/>
    </location>
</feature>
<dbReference type="Gene3D" id="1.20.1250.20">
    <property type="entry name" value="MFS general substrate transporter like domains"/>
    <property type="match status" value="1"/>
</dbReference>
<keyword evidence="11" id="KW-1185">Reference proteome</keyword>
<keyword evidence="2" id="KW-1003">Cell membrane</keyword>
<evidence type="ECO:0000256" key="7">
    <source>
        <dbReference type="ARBA" id="ARBA00024348"/>
    </source>
</evidence>
<keyword evidence="4 8" id="KW-1133">Transmembrane helix</keyword>
<reference evidence="10 11" key="1">
    <citation type="submission" date="2013-11" db="EMBL/GenBank/DDBJ databases">
        <title>Genome sequencing of Stegodyphus mimosarum.</title>
        <authorList>
            <person name="Bechsgaard J."/>
        </authorList>
    </citation>
    <scope>NUCLEOTIDE SEQUENCE [LARGE SCALE GENOMIC DNA]</scope>
</reference>
<feature type="transmembrane region" description="Helical" evidence="8">
    <location>
        <begin position="168"/>
        <end position="190"/>
    </location>
</feature>
<evidence type="ECO:0000256" key="1">
    <source>
        <dbReference type="ARBA" id="ARBA00004651"/>
    </source>
</evidence>
<feature type="transmembrane region" description="Helical" evidence="8">
    <location>
        <begin position="37"/>
        <end position="61"/>
    </location>
</feature>
<dbReference type="SUPFAM" id="SSF103473">
    <property type="entry name" value="MFS general substrate transporter"/>
    <property type="match status" value="1"/>
</dbReference>
<organism evidence="10 11">
    <name type="scientific">Stegodyphus mimosarum</name>
    <name type="common">African social velvet spider</name>
    <dbReference type="NCBI Taxonomy" id="407821"/>
    <lineage>
        <taxon>Eukaryota</taxon>
        <taxon>Metazoa</taxon>
        <taxon>Ecdysozoa</taxon>
        <taxon>Arthropoda</taxon>
        <taxon>Chelicerata</taxon>
        <taxon>Arachnida</taxon>
        <taxon>Araneae</taxon>
        <taxon>Araneomorphae</taxon>
        <taxon>Entelegynae</taxon>
        <taxon>Eresoidea</taxon>
        <taxon>Eresidae</taxon>
        <taxon>Stegodyphus</taxon>
    </lineage>
</organism>
<dbReference type="InterPro" id="IPR020846">
    <property type="entry name" value="MFS_dom"/>
</dbReference>
<evidence type="ECO:0000256" key="6">
    <source>
        <dbReference type="ARBA" id="ARBA00023180"/>
    </source>
</evidence>
<dbReference type="PROSITE" id="PS00217">
    <property type="entry name" value="SUGAR_TRANSPORT_2"/>
    <property type="match status" value="1"/>
</dbReference>
<feature type="domain" description="Major facilitator superfamily (MFS) profile" evidence="9">
    <location>
        <begin position="37"/>
        <end position="467"/>
    </location>
</feature>
<feature type="transmembrane region" description="Helical" evidence="8">
    <location>
        <begin position="196"/>
        <end position="214"/>
    </location>
</feature>
<gene>
    <name evidence="10" type="ORF">X975_12344</name>
</gene>
<evidence type="ECO:0000256" key="2">
    <source>
        <dbReference type="ARBA" id="ARBA00022475"/>
    </source>
</evidence>
<dbReference type="InterPro" id="IPR003663">
    <property type="entry name" value="Sugar/inositol_transpt"/>
</dbReference>
<sequence length="488" mass="53533">MSKIQAFVDVKKNVDLTNCSVQENDADTRVHTVNLRFTYIATMATLLYVIIMGIMTAFSAPATVDMQKPGSRFIHITEEEISWIASLPLLTAASGNIVSGYASQKLGRKAVLMYFSAVYLSSWLMIVYASSIGWIYAGRILCGFCSGMFNVAIPIYVAEISVTKIRGFLSSGFQIASGGGMLITMCLGAVLRWSWLAMVAAIITTCATCLMYFMPESPPWLIRQSKNADAVKALKMLRGNDSDFMKEFREISDGQAKLSTDSIRLRDILDPALYKALGIAVTLMFFQMFCGMSVLIAYTVEIFQSSGNFINASVGSIIFTAVHVLTAAVSSTLMDRIGRKKLYITSGSCMILALTVLGIYSLMSAENKINSSSFGWIPLTCFVFYVIAFATGYGPIPYVMIPEIVPIHSRSTVMAVACIFGALSAFLSTKVFYAMKFTLGIHGVYWTYALFCFLGCIFCYFCMPETKGKSINEINLSFAASSRVALPK</sequence>
<keyword evidence="6" id="KW-0325">Glycoprotein</keyword>
<dbReference type="STRING" id="407821.A0A087UQ81"/>
<evidence type="ECO:0000256" key="4">
    <source>
        <dbReference type="ARBA" id="ARBA00022989"/>
    </source>
</evidence>
<dbReference type="InterPro" id="IPR005829">
    <property type="entry name" value="Sugar_transporter_CS"/>
</dbReference>
<evidence type="ECO:0000313" key="11">
    <source>
        <dbReference type="Proteomes" id="UP000054359"/>
    </source>
</evidence>
<feature type="transmembrane region" description="Helical" evidence="8">
    <location>
        <begin position="375"/>
        <end position="401"/>
    </location>
</feature>
<dbReference type="Pfam" id="PF00083">
    <property type="entry name" value="Sugar_tr"/>
    <property type="match status" value="1"/>
</dbReference>
<accession>A0A087UQ81</accession>
<evidence type="ECO:0000256" key="5">
    <source>
        <dbReference type="ARBA" id="ARBA00023136"/>
    </source>
</evidence>
<protein>
    <submittedName>
        <fullName evidence="10">Facilitated trehalose transporter Tret1</fullName>
    </submittedName>
</protein>
<feature type="transmembrane region" description="Helical" evidence="8">
    <location>
        <begin position="309"/>
        <end position="330"/>
    </location>
</feature>
<dbReference type="FunFam" id="1.20.1250.20:FF:000055">
    <property type="entry name" value="Facilitated trehalose transporter Tret1-2 homolog"/>
    <property type="match status" value="1"/>
</dbReference>
<evidence type="ECO:0000256" key="3">
    <source>
        <dbReference type="ARBA" id="ARBA00022692"/>
    </source>
</evidence>
<name>A0A087UQ81_STEMI</name>
<keyword evidence="3 8" id="KW-0812">Transmembrane</keyword>
<feature type="transmembrane region" description="Helical" evidence="8">
    <location>
        <begin position="136"/>
        <end position="156"/>
    </location>
</feature>
<dbReference type="PROSITE" id="PS50850">
    <property type="entry name" value="MFS"/>
    <property type="match status" value="1"/>
</dbReference>
<dbReference type="OMA" id="IYWISAN"/>
<evidence type="ECO:0000259" key="9">
    <source>
        <dbReference type="PROSITE" id="PS50850"/>
    </source>
</evidence>
<feature type="transmembrane region" description="Helical" evidence="8">
    <location>
        <begin position="413"/>
        <end position="433"/>
    </location>
</feature>